<accession>A0A1A8LM76</accession>
<sequence length="529" mass="59558">MRAITGLRQKRGVGMDGDVESANNLNLHFNRFDCPASPVSTASSSHHLLPSPPSPASSDCLTLSLSADDIKKELCRLHPGKAAGPDGVSPRALRCCASQLSGVLQRIFNMSLEMQRVPSLWKTSCLVPVPKKINPSTPSDYRPVALTSHVMKTLERLVLKHLRLLVEPWLDPLQFAYQPRIGVEDALIYLLDRAYSHLDIAGSTVRVMFFDFSSAFNTIRPSLLGNKLTEMQVDAPLVGWITDYLTSRPQHVRLMSCRSDNILSSTGAPQGTVLSPFLFTLYTSDFRYKSQSCHLQKFSDDSAIVGCIRDGQEVEYRSVVDSFVEWCELNNLQLNITKTKELIMDFRKQAPPPTPVTIRGADVEIVEDYRYLGVHLDCKLDWTKNTNAIFKKGQSRLFLLRQLRSFNVGRKLLTMFYHSVLESVAFFAAVCWGSGVKIADANRLNKLIRRAGSVLGVRLENLEEVSERRMLKKLLSIMDNPSHPMHAHMMDHRSTRSKRLIAPKCRTDRHRKSFVPVAIGLFNSSSRCR</sequence>
<dbReference type="CDD" id="cd01650">
    <property type="entry name" value="RT_nLTR_like"/>
    <property type="match status" value="1"/>
</dbReference>
<dbReference type="Pfam" id="PF09004">
    <property type="entry name" value="ALKBH8_N"/>
    <property type="match status" value="1"/>
</dbReference>
<gene>
    <name evidence="2" type="primary">Nfu_g_1_025807</name>
</gene>
<organism evidence="2">
    <name type="scientific">Nothobranchius pienaari</name>
    <dbReference type="NCBI Taxonomy" id="704102"/>
    <lineage>
        <taxon>Eukaryota</taxon>
        <taxon>Metazoa</taxon>
        <taxon>Chordata</taxon>
        <taxon>Craniata</taxon>
        <taxon>Vertebrata</taxon>
        <taxon>Euteleostomi</taxon>
        <taxon>Actinopterygii</taxon>
        <taxon>Neopterygii</taxon>
        <taxon>Teleostei</taxon>
        <taxon>Neoteleostei</taxon>
        <taxon>Acanthomorphata</taxon>
        <taxon>Ovalentaria</taxon>
        <taxon>Atherinomorphae</taxon>
        <taxon>Cyprinodontiformes</taxon>
        <taxon>Nothobranchiidae</taxon>
        <taxon>Nothobranchius</taxon>
    </lineage>
</organism>
<dbReference type="GO" id="GO:0016706">
    <property type="term" value="F:2-oxoglutarate-dependent dioxygenase activity"/>
    <property type="evidence" value="ECO:0007669"/>
    <property type="project" value="InterPro"/>
</dbReference>
<dbReference type="AlphaFoldDB" id="A0A1A8LM76"/>
<dbReference type="EMBL" id="HAEF01007588">
    <property type="protein sequence ID" value="SBR44989.1"/>
    <property type="molecule type" value="Transcribed_RNA"/>
</dbReference>
<dbReference type="GO" id="GO:0008168">
    <property type="term" value="F:methyltransferase activity"/>
    <property type="evidence" value="ECO:0007669"/>
    <property type="project" value="InterPro"/>
</dbReference>
<dbReference type="Pfam" id="PF00078">
    <property type="entry name" value="RVT_1"/>
    <property type="match status" value="1"/>
</dbReference>
<evidence type="ECO:0000259" key="1">
    <source>
        <dbReference type="PROSITE" id="PS50878"/>
    </source>
</evidence>
<dbReference type="PANTHER" id="PTHR47510:SF3">
    <property type="entry name" value="ENDO_EXONUCLEASE_PHOSPHATASE DOMAIN-CONTAINING PROTEIN"/>
    <property type="match status" value="1"/>
</dbReference>
<dbReference type="PROSITE" id="PS50878">
    <property type="entry name" value="RT_POL"/>
    <property type="match status" value="1"/>
</dbReference>
<protein>
    <recommendedName>
        <fullName evidence="1">Reverse transcriptase domain-containing protein</fullName>
    </recommendedName>
</protein>
<name>A0A1A8LM76_9TELE</name>
<reference evidence="2" key="1">
    <citation type="submission" date="2016-05" db="EMBL/GenBank/DDBJ databases">
        <authorList>
            <person name="Lavstsen T."/>
            <person name="Jespersen J.S."/>
        </authorList>
    </citation>
    <scope>NUCLEOTIDE SEQUENCE</scope>
    <source>
        <tissue evidence="2">Brain</tissue>
    </source>
</reference>
<reference evidence="2" key="2">
    <citation type="submission" date="2016-06" db="EMBL/GenBank/DDBJ databases">
        <title>The genome of a short-lived fish provides insights into sex chromosome evolution and the genetic control of aging.</title>
        <authorList>
            <person name="Reichwald K."/>
            <person name="Felder M."/>
            <person name="Petzold A."/>
            <person name="Koch P."/>
            <person name="Groth M."/>
            <person name="Platzer M."/>
        </authorList>
    </citation>
    <scope>NUCLEOTIDE SEQUENCE</scope>
    <source>
        <tissue evidence="2">Brain</tissue>
    </source>
</reference>
<dbReference type="InterPro" id="IPR000477">
    <property type="entry name" value="RT_dom"/>
</dbReference>
<evidence type="ECO:0000313" key="2">
    <source>
        <dbReference type="EMBL" id="SBR44989.1"/>
    </source>
</evidence>
<dbReference type="PANTHER" id="PTHR47510">
    <property type="entry name" value="REVERSE TRANSCRIPTASE DOMAIN-CONTAINING PROTEIN"/>
    <property type="match status" value="1"/>
</dbReference>
<proteinExistence type="predicted"/>
<dbReference type="SUPFAM" id="SSF56672">
    <property type="entry name" value="DNA/RNA polymerases"/>
    <property type="match status" value="1"/>
</dbReference>
<feature type="domain" description="Reverse transcriptase" evidence="1">
    <location>
        <begin position="110"/>
        <end position="376"/>
    </location>
</feature>
<dbReference type="InterPro" id="IPR043502">
    <property type="entry name" value="DNA/RNA_pol_sf"/>
</dbReference>
<dbReference type="InterPro" id="IPR015095">
    <property type="entry name" value="AlkB_hom8_N"/>
</dbReference>